<name>A0A2W4JCG6_9PSEU</name>
<evidence type="ECO:0000313" key="8">
    <source>
        <dbReference type="EMBL" id="PZM96730.1"/>
    </source>
</evidence>
<dbReference type="EMBL" id="QGUI02000064">
    <property type="protein sequence ID" value="MFO7191978.1"/>
    <property type="molecule type" value="Genomic_DNA"/>
</dbReference>
<dbReference type="Pfam" id="PF00155">
    <property type="entry name" value="Aminotran_1_2"/>
    <property type="match status" value="1"/>
</dbReference>
<evidence type="ECO:0000256" key="2">
    <source>
        <dbReference type="ARBA" id="ARBA00022898"/>
    </source>
</evidence>
<dbReference type="PANTHER" id="PTHR46577:SF1">
    <property type="entry name" value="HTH-TYPE TRANSCRIPTIONAL REGULATORY PROTEIN GABR"/>
    <property type="match status" value="1"/>
</dbReference>
<gene>
    <name evidence="7" type="ORF">DIU77_007015</name>
    <name evidence="8" type="ORF">DIU77_10285</name>
</gene>
<dbReference type="Proteomes" id="UP000249324">
    <property type="component" value="Unassembled WGS sequence"/>
</dbReference>
<dbReference type="CDD" id="cd00609">
    <property type="entry name" value="AAT_like"/>
    <property type="match status" value="1"/>
</dbReference>
<dbReference type="Pfam" id="PF00392">
    <property type="entry name" value="GntR"/>
    <property type="match status" value="1"/>
</dbReference>
<keyword evidence="8" id="KW-0032">Aminotransferase</keyword>
<dbReference type="SUPFAM" id="SSF53383">
    <property type="entry name" value="PLP-dependent transferases"/>
    <property type="match status" value="1"/>
</dbReference>
<dbReference type="InterPro" id="IPR000524">
    <property type="entry name" value="Tscrpt_reg_HTH_GntR"/>
</dbReference>
<dbReference type="SMART" id="SM00345">
    <property type="entry name" value="HTH_GNTR"/>
    <property type="match status" value="1"/>
</dbReference>
<dbReference type="PROSITE" id="PS50949">
    <property type="entry name" value="HTH_GNTR"/>
    <property type="match status" value="1"/>
</dbReference>
<dbReference type="InterPro" id="IPR004839">
    <property type="entry name" value="Aminotransferase_I/II_large"/>
</dbReference>
<evidence type="ECO:0000256" key="1">
    <source>
        <dbReference type="ARBA" id="ARBA00005384"/>
    </source>
</evidence>
<keyword evidence="5" id="KW-0804">Transcription</keyword>
<reference evidence="7" key="4">
    <citation type="submission" date="2023-08" db="EMBL/GenBank/DDBJ databases">
        <authorList>
            <person name="Guima S.E.S."/>
            <person name="Martins L.F."/>
            <person name="Silva A.M."/>
            <person name="Setubal J.C."/>
        </authorList>
    </citation>
    <scope>NUCLEOTIDE SEQUENCE</scope>
    <source>
        <strain evidence="7">ZC4RG45</strain>
    </source>
</reference>
<dbReference type="GO" id="GO:0030170">
    <property type="term" value="F:pyridoxal phosphate binding"/>
    <property type="evidence" value="ECO:0007669"/>
    <property type="project" value="InterPro"/>
</dbReference>
<protein>
    <submittedName>
        <fullName evidence="8">PLP-dependent aminotransferase family protein</fullName>
    </submittedName>
</protein>
<feature type="domain" description="HTH gntR-type" evidence="6">
    <location>
        <begin position="3"/>
        <end position="70"/>
    </location>
</feature>
<keyword evidence="4" id="KW-0238">DNA-binding</keyword>
<accession>A0A2W4JCG6</accession>
<dbReference type="InterPro" id="IPR051446">
    <property type="entry name" value="HTH_trans_reg/aminotransferase"/>
</dbReference>
<keyword evidence="3" id="KW-0805">Transcription regulation</keyword>
<dbReference type="InterPro" id="IPR015424">
    <property type="entry name" value="PyrdxlP-dep_Trfase"/>
</dbReference>
<dbReference type="GO" id="GO:0008483">
    <property type="term" value="F:transaminase activity"/>
    <property type="evidence" value="ECO:0007669"/>
    <property type="project" value="UniProtKB-KW"/>
</dbReference>
<sequence length="470" mass="49575">MSNDNAVARVTAALTAVIEAGSPGDKLPSVRELMARYRVSPTTVQTAVQHLAARGLVDVRPGRGTFIAVPPAPESSAPPDLSWQSVVLGDARAGEEELAALLATHHPEAIPLSSGYFDQQLQPHGALGAAMARAARKPAAWTRQPTEGLPELREWFAHDIGGGLRAADMTICSGGQPALAAAFRGLGRPGDVVLVEAPTYLGAIAAARDAGLRVVGVPADEHGVRPDLLASAFRCTGARLFYCQPLHANPHGAVLSAERRAAVLDTVAKAHAFLIEDDYARGLTLDGVAPAPLAVDDPDGHVVYVRSLTKVVAPGMRLSVIGARGVAAARLRTARLLDDLFVAGPLQHTAVEFLTSPSWPRHLRALRAGLRQRRDALVQALRTHVPWLHVPRPSGGMHLWVRLPDGSDEQAVTAKAMARELVVFPGRPWFPAEPTGQYLRLSFGALTAELAAAAASRLAEALRAAGSGPT</sequence>
<dbReference type="STRING" id="1111738.GCA_000427905_03794"/>
<reference evidence="8" key="2">
    <citation type="submission" date="2018-05" db="EMBL/GenBank/DDBJ databases">
        <authorList>
            <person name="Lanie J.A."/>
            <person name="Ng W.-L."/>
            <person name="Kazmierczak K.M."/>
            <person name="Andrzejewski T.M."/>
            <person name="Davidsen T.M."/>
            <person name="Wayne K.J."/>
            <person name="Tettelin H."/>
            <person name="Glass J.I."/>
            <person name="Rusch D."/>
            <person name="Podicherti R."/>
            <person name="Tsui H.-C.T."/>
            <person name="Winkler M.E."/>
        </authorList>
    </citation>
    <scope>NUCLEOTIDE SEQUENCE</scope>
    <source>
        <strain evidence="8">ZC4RG45</strain>
    </source>
</reference>
<evidence type="ECO:0000256" key="4">
    <source>
        <dbReference type="ARBA" id="ARBA00023125"/>
    </source>
</evidence>
<dbReference type="PANTHER" id="PTHR46577">
    <property type="entry name" value="HTH-TYPE TRANSCRIPTIONAL REGULATORY PROTEIN GABR"/>
    <property type="match status" value="1"/>
</dbReference>
<reference evidence="7 9" key="3">
    <citation type="journal article" date="2021" name="BMC Genomics">
        <title>Genome-resolved metagenome and metatranscriptome analyses of thermophilic composting reveal key bacterial players and their metabolic interactions.</title>
        <authorList>
            <person name="Braga L.P.P."/>
            <person name="Pereira R.V."/>
            <person name="Martins L.F."/>
            <person name="Moura L.M.S."/>
            <person name="Sanchez F.B."/>
            <person name="Patane J.S.L."/>
            <person name="da Silva A.M."/>
            <person name="Setubal J.C."/>
        </authorList>
    </citation>
    <scope>NUCLEOTIDE SEQUENCE [LARGE SCALE GENOMIC DNA]</scope>
    <source>
        <strain evidence="7">ZC4RG45</strain>
    </source>
</reference>
<proteinExistence type="inferred from homology"/>
<reference evidence="7" key="1">
    <citation type="submission" date="2018-05" db="EMBL/GenBank/DDBJ databases">
        <authorList>
            <person name="Moura L."/>
            <person name="Setubal J.C."/>
        </authorList>
    </citation>
    <scope>NUCLEOTIDE SEQUENCE</scope>
    <source>
        <strain evidence="7">ZC4RG45</strain>
    </source>
</reference>
<dbReference type="GO" id="GO:0003700">
    <property type="term" value="F:DNA-binding transcription factor activity"/>
    <property type="evidence" value="ECO:0007669"/>
    <property type="project" value="InterPro"/>
</dbReference>
<evidence type="ECO:0000259" key="6">
    <source>
        <dbReference type="PROSITE" id="PS50949"/>
    </source>
</evidence>
<dbReference type="Gene3D" id="3.90.1150.10">
    <property type="entry name" value="Aspartate Aminotransferase, domain 1"/>
    <property type="match status" value="1"/>
</dbReference>
<dbReference type="AlphaFoldDB" id="A0A2W4JCG6"/>
<dbReference type="InterPro" id="IPR036390">
    <property type="entry name" value="WH_DNA-bd_sf"/>
</dbReference>
<evidence type="ECO:0000256" key="5">
    <source>
        <dbReference type="ARBA" id="ARBA00023163"/>
    </source>
</evidence>
<dbReference type="GO" id="GO:0003677">
    <property type="term" value="F:DNA binding"/>
    <property type="evidence" value="ECO:0007669"/>
    <property type="project" value="UniProtKB-KW"/>
</dbReference>
<dbReference type="InterPro" id="IPR015421">
    <property type="entry name" value="PyrdxlP-dep_Trfase_major"/>
</dbReference>
<dbReference type="SUPFAM" id="SSF46785">
    <property type="entry name" value="Winged helix' DNA-binding domain"/>
    <property type="match status" value="1"/>
</dbReference>
<dbReference type="EMBL" id="QGUI01000363">
    <property type="protein sequence ID" value="PZM96730.1"/>
    <property type="molecule type" value="Genomic_DNA"/>
</dbReference>
<dbReference type="Gene3D" id="3.40.640.10">
    <property type="entry name" value="Type I PLP-dependent aspartate aminotransferase-like (Major domain)"/>
    <property type="match status" value="1"/>
</dbReference>
<dbReference type="Gene3D" id="1.10.10.10">
    <property type="entry name" value="Winged helix-like DNA-binding domain superfamily/Winged helix DNA-binding domain"/>
    <property type="match status" value="1"/>
</dbReference>
<evidence type="ECO:0000313" key="9">
    <source>
        <dbReference type="Proteomes" id="UP000249324"/>
    </source>
</evidence>
<dbReference type="InterPro" id="IPR015422">
    <property type="entry name" value="PyrdxlP-dep_Trfase_small"/>
</dbReference>
<evidence type="ECO:0000256" key="3">
    <source>
        <dbReference type="ARBA" id="ARBA00023015"/>
    </source>
</evidence>
<keyword evidence="2" id="KW-0663">Pyridoxal phosphate</keyword>
<dbReference type="CDD" id="cd07377">
    <property type="entry name" value="WHTH_GntR"/>
    <property type="match status" value="1"/>
</dbReference>
<comment type="similarity">
    <text evidence="1">In the C-terminal section; belongs to the class-I pyridoxal-phosphate-dependent aminotransferase family.</text>
</comment>
<organism evidence="8">
    <name type="scientific">Thermocrispum agreste</name>
    <dbReference type="NCBI Taxonomy" id="37925"/>
    <lineage>
        <taxon>Bacteria</taxon>
        <taxon>Bacillati</taxon>
        <taxon>Actinomycetota</taxon>
        <taxon>Actinomycetes</taxon>
        <taxon>Pseudonocardiales</taxon>
        <taxon>Pseudonocardiaceae</taxon>
        <taxon>Thermocrispum</taxon>
    </lineage>
</organism>
<dbReference type="InterPro" id="IPR036388">
    <property type="entry name" value="WH-like_DNA-bd_sf"/>
</dbReference>
<comment type="caution">
    <text evidence="8">The sequence shown here is derived from an EMBL/GenBank/DDBJ whole genome shotgun (WGS) entry which is preliminary data.</text>
</comment>
<keyword evidence="8" id="KW-0808">Transferase</keyword>
<evidence type="ECO:0000313" key="7">
    <source>
        <dbReference type="EMBL" id="MFO7191978.1"/>
    </source>
</evidence>